<feature type="region of interest" description="Disordered" evidence="1">
    <location>
        <begin position="91"/>
        <end position="154"/>
    </location>
</feature>
<comment type="caution">
    <text evidence="2">The sequence shown here is derived from an EMBL/GenBank/DDBJ whole genome shotgun (WGS) entry which is preliminary data.</text>
</comment>
<evidence type="ECO:0000313" key="2">
    <source>
        <dbReference type="EMBL" id="EJK58560.1"/>
    </source>
</evidence>
<organism evidence="2 3">
    <name type="scientific">Thalassiosira oceanica</name>
    <name type="common">Marine diatom</name>
    <dbReference type="NCBI Taxonomy" id="159749"/>
    <lineage>
        <taxon>Eukaryota</taxon>
        <taxon>Sar</taxon>
        <taxon>Stramenopiles</taxon>
        <taxon>Ochrophyta</taxon>
        <taxon>Bacillariophyta</taxon>
        <taxon>Coscinodiscophyceae</taxon>
        <taxon>Thalassiosirophycidae</taxon>
        <taxon>Thalassiosirales</taxon>
        <taxon>Thalassiosiraceae</taxon>
        <taxon>Thalassiosira</taxon>
    </lineage>
</organism>
<evidence type="ECO:0000256" key="1">
    <source>
        <dbReference type="SAM" id="MobiDB-lite"/>
    </source>
</evidence>
<dbReference type="AlphaFoldDB" id="K0RZT3"/>
<keyword evidence="3" id="KW-1185">Reference proteome</keyword>
<dbReference type="Proteomes" id="UP000266841">
    <property type="component" value="Unassembled WGS sequence"/>
</dbReference>
<gene>
    <name evidence="2" type="ORF">THAOC_21305</name>
</gene>
<accession>K0RZT3</accession>
<proteinExistence type="predicted"/>
<name>K0RZT3_THAOC</name>
<evidence type="ECO:0000313" key="3">
    <source>
        <dbReference type="Proteomes" id="UP000266841"/>
    </source>
</evidence>
<protein>
    <submittedName>
        <fullName evidence="2">Uncharacterized protein</fullName>
    </submittedName>
</protein>
<sequence>MESRPAGADRKLRERKAKRLCKLDPSQPFSSVLARRVRDKKELVQLTSWRKVDTTNDNTRRWSDLPGRTPPGSPARTVFFMTGVLIHATATRSRPHPPFSGPWGPLPAGGLPPKVGMTRYTAKFSPSLDGRRDRRSTNEYPPLASQPHHESYPT</sequence>
<dbReference type="EMBL" id="AGNL01024909">
    <property type="protein sequence ID" value="EJK58560.1"/>
    <property type="molecule type" value="Genomic_DNA"/>
</dbReference>
<feature type="region of interest" description="Disordered" evidence="1">
    <location>
        <begin position="56"/>
        <end position="75"/>
    </location>
</feature>
<reference evidence="2 3" key="1">
    <citation type="journal article" date="2012" name="Genome Biol.">
        <title>Genome and low-iron response of an oceanic diatom adapted to chronic iron limitation.</title>
        <authorList>
            <person name="Lommer M."/>
            <person name="Specht M."/>
            <person name="Roy A.S."/>
            <person name="Kraemer L."/>
            <person name="Andreson R."/>
            <person name="Gutowska M.A."/>
            <person name="Wolf J."/>
            <person name="Bergner S.V."/>
            <person name="Schilhabel M.B."/>
            <person name="Klostermeier U.C."/>
            <person name="Beiko R.G."/>
            <person name="Rosenstiel P."/>
            <person name="Hippler M."/>
            <person name="Laroche J."/>
        </authorList>
    </citation>
    <scope>NUCLEOTIDE SEQUENCE [LARGE SCALE GENOMIC DNA]</scope>
    <source>
        <strain evidence="2 3">CCMP1005</strain>
    </source>
</reference>
<feature type="compositionally biased region" description="Low complexity" evidence="1">
    <location>
        <begin position="101"/>
        <end position="116"/>
    </location>
</feature>